<name>B7PYP1_IXOSC</name>
<keyword evidence="2" id="KW-0812">Transmembrane</keyword>
<keyword evidence="2" id="KW-0472">Membrane</keyword>
<dbReference type="AlphaFoldDB" id="B7PYP1"/>
<evidence type="ECO:0000256" key="3">
    <source>
        <dbReference type="SAM" id="SignalP"/>
    </source>
</evidence>
<evidence type="ECO:0000313" key="5">
    <source>
        <dbReference type="EnsemblMetazoa" id="ISCW008846-PA"/>
    </source>
</evidence>
<dbReference type="VEuPathDB" id="VectorBase:ISCI008846"/>
<protein>
    <submittedName>
        <fullName evidence="4 5">Uncharacterized protein</fullName>
    </submittedName>
</protein>
<evidence type="ECO:0000256" key="2">
    <source>
        <dbReference type="SAM" id="Phobius"/>
    </source>
</evidence>
<evidence type="ECO:0000313" key="6">
    <source>
        <dbReference type="Proteomes" id="UP000001555"/>
    </source>
</evidence>
<dbReference type="EMBL" id="DS821227">
    <property type="protein sequence ID" value="EEC11713.1"/>
    <property type="molecule type" value="Genomic_DNA"/>
</dbReference>
<evidence type="ECO:0000256" key="1">
    <source>
        <dbReference type="SAM" id="MobiDB-lite"/>
    </source>
</evidence>
<dbReference type="VEuPathDB" id="VectorBase:ISCW008846"/>
<reference evidence="4 6" key="1">
    <citation type="submission" date="2008-03" db="EMBL/GenBank/DDBJ databases">
        <title>Annotation of Ixodes scapularis.</title>
        <authorList>
            <consortium name="Ixodes scapularis Genome Project Consortium"/>
            <person name="Caler E."/>
            <person name="Hannick L.I."/>
            <person name="Bidwell S."/>
            <person name="Joardar V."/>
            <person name="Thiagarajan M."/>
            <person name="Amedeo P."/>
            <person name="Galinsky K.J."/>
            <person name="Schobel S."/>
            <person name="Inman J."/>
            <person name="Hostetler J."/>
            <person name="Miller J."/>
            <person name="Hammond M."/>
            <person name="Megy K."/>
            <person name="Lawson D."/>
            <person name="Kodira C."/>
            <person name="Sutton G."/>
            <person name="Meyer J."/>
            <person name="Hill C.A."/>
            <person name="Birren B."/>
            <person name="Nene V."/>
            <person name="Collins F."/>
            <person name="Alarcon-Chaidez F."/>
            <person name="Wikel S."/>
            <person name="Strausberg R."/>
        </authorList>
    </citation>
    <scope>NUCLEOTIDE SEQUENCE [LARGE SCALE GENOMIC DNA]</scope>
    <source>
        <strain evidence="6">Wikel</strain>
        <strain evidence="4">Wikel colony</strain>
    </source>
</reference>
<reference evidence="5" key="2">
    <citation type="submission" date="2020-05" db="UniProtKB">
        <authorList>
            <consortium name="EnsemblMetazoa"/>
        </authorList>
    </citation>
    <scope>IDENTIFICATION</scope>
    <source>
        <strain evidence="5">wikel</strain>
    </source>
</reference>
<dbReference type="Proteomes" id="UP000001555">
    <property type="component" value="Unassembled WGS sequence"/>
</dbReference>
<feature type="chain" id="PRO_5014568176" evidence="3">
    <location>
        <begin position="20"/>
        <end position="181"/>
    </location>
</feature>
<dbReference type="InParanoid" id="B7PYP1"/>
<dbReference type="EMBL" id="ABJB010677627">
    <property type="status" value="NOT_ANNOTATED_CDS"/>
    <property type="molecule type" value="Genomic_DNA"/>
</dbReference>
<dbReference type="PaxDb" id="6945-B7PYP1"/>
<feature type="signal peptide" evidence="3">
    <location>
        <begin position="1"/>
        <end position="19"/>
    </location>
</feature>
<evidence type="ECO:0000313" key="4">
    <source>
        <dbReference type="EMBL" id="EEC11713.1"/>
    </source>
</evidence>
<dbReference type="EnsemblMetazoa" id="ISCW008846-RA">
    <property type="protein sequence ID" value="ISCW008846-PA"/>
    <property type="gene ID" value="ISCW008846"/>
</dbReference>
<keyword evidence="6" id="KW-1185">Reference proteome</keyword>
<organism>
    <name type="scientific">Ixodes scapularis</name>
    <name type="common">Black-legged tick</name>
    <name type="synonym">Deer tick</name>
    <dbReference type="NCBI Taxonomy" id="6945"/>
    <lineage>
        <taxon>Eukaryota</taxon>
        <taxon>Metazoa</taxon>
        <taxon>Ecdysozoa</taxon>
        <taxon>Arthropoda</taxon>
        <taxon>Chelicerata</taxon>
        <taxon>Arachnida</taxon>
        <taxon>Acari</taxon>
        <taxon>Parasitiformes</taxon>
        <taxon>Ixodida</taxon>
        <taxon>Ixodoidea</taxon>
        <taxon>Ixodidae</taxon>
        <taxon>Ixodinae</taxon>
        <taxon>Ixodes</taxon>
    </lineage>
</organism>
<dbReference type="HOGENOM" id="CLU_1490618_0_0_1"/>
<sequence>MVWMTTLVLTLSILNLVHAENPRRLRNVEIPPATAQRGRLSPAAQTVGLQPVRKQRQSGRPQQQEFLDLQTVTGIVLTTATLSALIVGVACYACRSKSPAHRGSRGRCGRYVRLEGPSTPDFKRTLRLSPVGPFFSVNRDQWASISLVNLLNSYPSASTTKIAAQHGDHGGGHLGPASDTT</sequence>
<feature type="transmembrane region" description="Helical" evidence="2">
    <location>
        <begin position="72"/>
        <end position="94"/>
    </location>
</feature>
<proteinExistence type="predicted"/>
<keyword evidence="3" id="KW-0732">Signal</keyword>
<keyword evidence="2" id="KW-1133">Transmembrane helix</keyword>
<accession>B7PYP1</accession>
<feature type="region of interest" description="Disordered" evidence="1">
    <location>
        <begin position="31"/>
        <end position="62"/>
    </location>
</feature>
<gene>
    <name evidence="4" type="ORF">IscW_ISCW008846</name>
</gene>